<dbReference type="AlphaFoldDB" id="A0A822Z8C8"/>
<proteinExistence type="predicted"/>
<gene>
    <name evidence="2" type="ORF">HUJ06_015635</name>
</gene>
<comment type="caution">
    <text evidence="2">The sequence shown here is derived from an EMBL/GenBank/DDBJ whole genome shotgun (WGS) entry which is preliminary data.</text>
</comment>
<evidence type="ECO:0000313" key="2">
    <source>
        <dbReference type="EMBL" id="DAD41312.1"/>
    </source>
</evidence>
<name>A0A822Z8C8_NELNU</name>
<feature type="region of interest" description="Disordered" evidence="1">
    <location>
        <begin position="1"/>
        <end position="23"/>
    </location>
</feature>
<reference evidence="2 3" key="1">
    <citation type="journal article" date="2020" name="Mol. Biol. Evol.">
        <title>Distinct Expression and Methylation Patterns for Genes with Different Fates following a Single Whole-Genome Duplication in Flowering Plants.</title>
        <authorList>
            <person name="Shi T."/>
            <person name="Rahmani R.S."/>
            <person name="Gugger P.F."/>
            <person name="Wang M."/>
            <person name="Li H."/>
            <person name="Zhang Y."/>
            <person name="Li Z."/>
            <person name="Wang Q."/>
            <person name="Van de Peer Y."/>
            <person name="Marchal K."/>
            <person name="Chen J."/>
        </authorList>
    </citation>
    <scope>NUCLEOTIDE SEQUENCE [LARGE SCALE GENOMIC DNA]</scope>
    <source>
        <tissue evidence="2">Leaf</tissue>
    </source>
</reference>
<feature type="region of interest" description="Disordered" evidence="1">
    <location>
        <begin position="138"/>
        <end position="165"/>
    </location>
</feature>
<dbReference type="Proteomes" id="UP000607653">
    <property type="component" value="Unassembled WGS sequence"/>
</dbReference>
<sequence length="165" mass="17840">MATSSPNKQSNDDVGEGEGPMTDDKAEAEPIVAFNRPPLPPVLGLVVVLSLLEVGSCLKWDRAAMRTEMFCEISLFDTYCCICVGDSLEMTHEMYTVTWASIGKPDEESERINCVTRRAAVVGPSTIREACSNALRSSASPKKMTATRSESCSSDMAVVEAAKRP</sequence>
<evidence type="ECO:0000313" key="3">
    <source>
        <dbReference type="Proteomes" id="UP000607653"/>
    </source>
</evidence>
<dbReference type="EMBL" id="DUZY01000005">
    <property type="protein sequence ID" value="DAD41312.1"/>
    <property type="molecule type" value="Genomic_DNA"/>
</dbReference>
<protein>
    <submittedName>
        <fullName evidence="2">Uncharacterized protein</fullName>
    </submittedName>
</protein>
<feature type="compositionally biased region" description="Polar residues" evidence="1">
    <location>
        <begin position="138"/>
        <end position="154"/>
    </location>
</feature>
<keyword evidence="3" id="KW-1185">Reference proteome</keyword>
<organism evidence="2 3">
    <name type="scientific">Nelumbo nucifera</name>
    <name type="common">Sacred lotus</name>
    <dbReference type="NCBI Taxonomy" id="4432"/>
    <lineage>
        <taxon>Eukaryota</taxon>
        <taxon>Viridiplantae</taxon>
        <taxon>Streptophyta</taxon>
        <taxon>Embryophyta</taxon>
        <taxon>Tracheophyta</taxon>
        <taxon>Spermatophyta</taxon>
        <taxon>Magnoliopsida</taxon>
        <taxon>Proteales</taxon>
        <taxon>Nelumbonaceae</taxon>
        <taxon>Nelumbo</taxon>
    </lineage>
</organism>
<evidence type="ECO:0000256" key="1">
    <source>
        <dbReference type="SAM" id="MobiDB-lite"/>
    </source>
</evidence>
<accession>A0A822Z8C8</accession>